<dbReference type="InterPro" id="IPR010710">
    <property type="entry name" value="DUF1289"/>
</dbReference>
<dbReference type="PANTHER" id="PTHR35175">
    <property type="entry name" value="DUF1289 DOMAIN-CONTAINING PROTEIN"/>
    <property type="match status" value="1"/>
</dbReference>
<keyword evidence="3" id="KW-1185">Reference proteome</keyword>
<gene>
    <name evidence="2" type="ORF">B1199_12475</name>
</gene>
<accession>A0A244CQI8</accession>
<feature type="region of interest" description="Disordered" evidence="1">
    <location>
        <begin position="58"/>
        <end position="80"/>
    </location>
</feature>
<proteinExistence type="predicted"/>
<protein>
    <submittedName>
        <fullName evidence="2">DUF1289 domain-containing protein</fullName>
    </submittedName>
</protein>
<feature type="compositionally biased region" description="Basic and acidic residues" evidence="1">
    <location>
        <begin position="69"/>
        <end position="80"/>
    </location>
</feature>
<reference evidence="2 3" key="1">
    <citation type="submission" date="2017-02" db="EMBL/GenBank/DDBJ databases">
        <title>Pseudoalteromonas ulvae TC14 Genome.</title>
        <authorList>
            <person name="Molmeret M."/>
        </authorList>
    </citation>
    <scope>NUCLEOTIDE SEQUENCE [LARGE SCALE GENOMIC DNA]</scope>
    <source>
        <strain evidence="2">TC14</strain>
    </source>
</reference>
<sequence>MQQIEIFEIPSPCIGVCQTNNRGYCLGCFRSRDERFNWQTMSDVDKKQVIVLCQQRKRRAANATNTKKPTAEGKQNDFDF</sequence>
<dbReference type="Pfam" id="PF06945">
    <property type="entry name" value="DUF1289"/>
    <property type="match status" value="1"/>
</dbReference>
<dbReference type="Proteomes" id="UP000194841">
    <property type="component" value="Unassembled WGS sequence"/>
</dbReference>
<name>A0A244CQI8_PSEDV</name>
<dbReference type="OrthoDB" id="8911262at2"/>
<dbReference type="PANTHER" id="PTHR35175:SF1">
    <property type="entry name" value="OXIDOREDUCTASE"/>
    <property type="match status" value="1"/>
</dbReference>
<dbReference type="AlphaFoldDB" id="A0A244CQI8"/>
<evidence type="ECO:0000313" key="3">
    <source>
        <dbReference type="Proteomes" id="UP000194841"/>
    </source>
</evidence>
<dbReference type="EMBL" id="MWPV01000003">
    <property type="protein sequence ID" value="OUL57862.1"/>
    <property type="molecule type" value="Genomic_DNA"/>
</dbReference>
<organism evidence="2 3">
    <name type="scientific">Pseudoalteromonas ulvae</name>
    <dbReference type="NCBI Taxonomy" id="107327"/>
    <lineage>
        <taxon>Bacteria</taxon>
        <taxon>Pseudomonadati</taxon>
        <taxon>Pseudomonadota</taxon>
        <taxon>Gammaproteobacteria</taxon>
        <taxon>Alteromonadales</taxon>
        <taxon>Pseudoalteromonadaceae</taxon>
        <taxon>Pseudoalteromonas</taxon>
    </lineage>
</organism>
<evidence type="ECO:0000313" key="2">
    <source>
        <dbReference type="EMBL" id="OUL57862.1"/>
    </source>
</evidence>
<comment type="caution">
    <text evidence="2">The sequence shown here is derived from an EMBL/GenBank/DDBJ whole genome shotgun (WGS) entry which is preliminary data.</text>
</comment>
<dbReference type="RefSeq" id="WP_086744443.1">
    <property type="nucleotide sequence ID" value="NZ_MWPV01000003.1"/>
</dbReference>
<evidence type="ECO:0000256" key="1">
    <source>
        <dbReference type="SAM" id="MobiDB-lite"/>
    </source>
</evidence>